<dbReference type="EMBL" id="VIKS01000016">
    <property type="protein sequence ID" value="TQV81497.1"/>
    <property type="molecule type" value="Genomic_DNA"/>
</dbReference>
<dbReference type="Proteomes" id="UP000315439">
    <property type="component" value="Unassembled WGS sequence"/>
</dbReference>
<gene>
    <name evidence="1" type="ORF">FLL46_25435</name>
</gene>
<protein>
    <submittedName>
        <fullName evidence="1">Uncharacterized protein</fullName>
    </submittedName>
</protein>
<name>A0A545TW98_9GAMM</name>
<accession>A0A545TW98</accession>
<proteinExistence type="predicted"/>
<keyword evidence="2" id="KW-1185">Reference proteome</keyword>
<comment type="caution">
    <text evidence="1">The sequence shown here is derived from an EMBL/GenBank/DDBJ whole genome shotgun (WGS) entry which is preliminary data.</text>
</comment>
<dbReference type="RefSeq" id="WP_142935036.1">
    <property type="nucleotide sequence ID" value="NZ_ML660172.1"/>
</dbReference>
<evidence type="ECO:0000313" key="2">
    <source>
        <dbReference type="Proteomes" id="UP000315439"/>
    </source>
</evidence>
<organism evidence="1 2">
    <name type="scientific">Aliikangiella coralliicola</name>
    <dbReference type="NCBI Taxonomy" id="2592383"/>
    <lineage>
        <taxon>Bacteria</taxon>
        <taxon>Pseudomonadati</taxon>
        <taxon>Pseudomonadota</taxon>
        <taxon>Gammaproteobacteria</taxon>
        <taxon>Oceanospirillales</taxon>
        <taxon>Pleioneaceae</taxon>
        <taxon>Aliikangiella</taxon>
    </lineage>
</organism>
<dbReference type="AlphaFoldDB" id="A0A545TW98"/>
<reference evidence="1 2" key="1">
    <citation type="submission" date="2019-07" db="EMBL/GenBank/DDBJ databases">
        <title>Draft genome for Aliikangiella sp. M105.</title>
        <authorList>
            <person name="Wang G."/>
        </authorList>
    </citation>
    <scope>NUCLEOTIDE SEQUENCE [LARGE SCALE GENOMIC DNA]</scope>
    <source>
        <strain evidence="1 2">M105</strain>
    </source>
</reference>
<sequence>MQEKLFKFLLHQAIPSKEIRVSSFLSVMHNIKNKSLQKGNRMRSLTKIILPFGLILSANVYAQQERHASEMEKRLEAQGVYILKKSLEVANSDEIMKVKVKLLKKYHKMLLDAGFSKEEAIRIVARSAINTQPVKKPFE</sequence>
<evidence type="ECO:0000313" key="1">
    <source>
        <dbReference type="EMBL" id="TQV81497.1"/>
    </source>
</evidence>